<protein>
    <submittedName>
        <fullName evidence="1">Uncharacterized protein</fullName>
    </submittedName>
</protein>
<evidence type="ECO:0000313" key="2">
    <source>
        <dbReference type="Proteomes" id="UP000235392"/>
    </source>
</evidence>
<organism evidence="1 2">
    <name type="scientific">Puccinia coronata f. sp. avenae</name>
    <dbReference type="NCBI Taxonomy" id="200324"/>
    <lineage>
        <taxon>Eukaryota</taxon>
        <taxon>Fungi</taxon>
        <taxon>Dikarya</taxon>
        <taxon>Basidiomycota</taxon>
        <taxon>Pucciniomycotina</taxon>
        <taxon>Pucciniomycetes</taxon>
        <taxon>Pucciniales</taxon>
        <taxon>Pucciniaceae</taxon>
        <taxon>Puccinia</taxon>
    </lineage>
</organism>
<reference evidence="1 2" key="1">
    <citation type="submission" date="2017-11" db="EMBL/GenBank/DDBJ databases">
        <title>De novo assembly and phasing of dikaryotic genomes from two isolates of Puccinia coronata f. sp. avenae, the causal agent of oat crown rust.</title>
        <authorList>
            <person name="Miller M.E."/>
            <person name="Zhang Y."/>
            <person name="Omidvar V."/>
            <person name="Sperschneider J."/>
            <person name="Schwessinger B."/>
            <person name="Raley C."/>
            <person name="Palmer J.M."/>
            <person name="Garnica D."/>
            <person name="Upadhyaya N."/>
            <person name="Rathjen J."/>
            <person name="Taylor J.M."/>
            <person name="Park R.F."/>
            <person name="Dodds P.N."/>
            <person name="Hirsch C.D."/>
            <person name="Kianian S.F."/>
            <person name="Figueroa M."/>
        </authorList>
    </citation>
    <scope>NUCLEOTIDE SEQUENCE [LARGE SCALE GENOMIC DNA]</scope>
    <source>
        <strain evidence="1">12SD80</strain>
    </source>
</reference>
<name>A0A2N5SBU3_9BASI</name>
<proteinExistence type="predicted"/>
<evidence type="ECO:0000313" key="1">
    <source>
        <dbReference type="EMBL" id="PLW10723.1"/>
    </source>
</evidence>
<sequence>MLLDGLALWLPAFSPNYVQVATLSLNGQELRTLRTPDALRRAITLCGSNSRLWGSVPSHQLVSHTQNQENLTDSMPYFAAPLASTSVHHDKHRGITPQSERGHADVWTNGRLFLDCDRKHRPLLPFALALHVLAQLHVPTLFGLLRKDKESTSTSVPEVPALFNEATAALSDARLATDEDVKPDISARTLTPLAYNSLS</sequence>
<dbReference type="Proteomes" id="UP000235392">
    <property type="component" value="Unassembled WGS sequence"/>
</dbReference>
<comment type="caution">
    <text evidence="1">The sequence shown here is derived from an EMBL/GenBank/DDBJ whole genome shotgun (WGS) entry which is preliminary data.</text>
</comment>
<gene>
    <name evidence="1" type="ORF">PCASD_23550</name>
</gene>
<accession>A0A2N5SBU3</accession>
<dbReference type="EMBL" id="PGCI01000952">
    <property type="protein sequence ID" value="PLW10723.1"/>
    <property type="molecule type" value="Genomic_DNA"/>
</dbReference>
<dbReference type="AlphaFoldDB" id="A0A2N5SBU3"/>